<dbReference type="EMBL" id="KL198138">
    <property type="protein sequence ID" value="KDQ06405.1"/>
    <property type="molecule type" value="Genomic_DNA"/>
</dbReference>
<keyword evidence="1" id="KW-0812">Transmembrane</keyword>
<dbReference type="OrthoDB" id="3226582at2759"/>
<dbReference type="Proteomes" id="UP000027195">
    <property type="component" value="Unassembled WGS sequence"/>
</dbReference>
<evidence type="ECO:0008006" key="4">
    <source>
        <dbReference type="Google" id="ProtNLM"/>
    </source>
</evidence>
<feature type="transmembrane region" description="Helical" evidence="1">
    <location>
        <begin position="12"/>
        <end position="37"/>
    </location>
</feature>
<keyword evidence="1" id="KW-0472">Membrane</keyword>
<organism evidence="2 3">
    <name type="scientific">Botryobasidium botryosum (strain FD-172 SS1)</name>
    <dbReference type="NCBI Taxonomy" id="930990"/>
    <lineage>
        <taxon>Eukaryota</taxon>
        <taxon>Fungi</taxon>
        <taxon>Dikarya</taxon>
        <taxon>Basidiomycota</taxon>
        <taxon>Agaricomycotina</taxon>
        <taxon>Agaricomycetes</taxon>
        <taxon>Cantharellales</taxon>
        <taxon>Botryobasidiaceae</taxon>
        <taxon>Botryobasidium</taxon>
    </lineage>
</organism>
<proteinExistence type="predicted"/>
<feature type="transmembrane region" description="Helical" evidence="1">
    <location>
        <begin position="49"/>
        <end position="72"/>
    </location>
</feature>
<feature type="transmembrane region" description="Helical" evidence="1">
    <location>
        <begin position="232"/>
        <end position="252"/>
    </location>
</feature>
<feature type="transmembrane region" description="Helical" evidence="1">
    <location>
        <begin position="195"/>
        <end position="220"/>
    </location>
</feature>
<feature type="transmembrane region" description="Helical" evidence="1">
    <location>
        <begin position="155"/>
        <end position="174"/>
    </location>
</feature>
<dbReference type="AlphaFoldDB" id="A0A067LVW6"/>
<sequence>MANDLDFADNRTVLIALVIEVFLYGIYIPLLFVCLWIMISREDAPNWKLIAPLIAMSMISTTHVAVSLYLFIQHFLNLDQQSPATVVAFGLYDALNLIGDGIVIYRCYVICDSRLRVVTLPVMFLLAGTSGGICSTVSFGFGYNSFSALTERLGLASRSLSLVLNATCTGLITHRIWSRTRMVFPIIGPRRAAKCYAVLMIAVESAALYTVAMAVLIGVYAGRALNVAQVPFQVNIQIVCIVPTLMPCRYLTGPRTVHRPYLRKTIMDVEQACSAQVPSLLCDTSSEVDHGVVALRAHQ</sequence>
<feature type="transmembrane region" description="Helical" evidence="1">
    <location>
        <begin position="117"/>
        <end position="143"/>
    </location>
</feature>
<dbReference type="InParanoid" id="A0A067LVW6"/>
<evidence type="ECO:0000256" key="1">
    <source>
        <dbReference type="SAM" id="Phobius"/>
    </source>
</evidence>
<evidence type="ECO:0000313" key="3">
    <source>
        <dbReference type="Proteomes" id="UP000027195"/>
    </source>
</evidence>
<name>A0A067LVW6_BOTB1</name>
<keyword evidence="3" id="KW-1185">Reference proteome</keyword>
<gene>
    <name evidence="2" type="ORF">BOTBODRAFT_181643</name>
</gene>
<protein>
    <recommendedName>
        <fullName evidence="4">G protein-coupled receptor</fullName>
    </recommendedName>
</protein>
<evidence type="ECO:0000313" key="2">
    <source>
        <dbReference type="EMBL" id="KDQ06405.1"/>
    </source>
</evidence>
<dbReference type="HOGENOM" id="CLU_044614_3_1_1"/>
<feature type="transmembrane region" description="Helical" evidence="1">
    <location>
        <begin position="84"/>
        <end position="105"/>
    </location>
</feature>
<reference evidence="3" key="1">
    <citation type="journal article" date="2014" name="Proc. Natl. Acad. Sci. U.S.A.">
        <title>Extensive sampling of basidiomycete genomes demonstrates inadequacy of the white-rot/brown-rot paradigm for wood decay fungi.</title>
        <authorList>
            <person name="Riley R."/>
            <person name="Salamov A.A."/>
            <person name="Brown D.W."/>
            <person name="Nagy L.G."/>
            <person name="Floudas D."/>
            <person name="Held B.W."/>
            <person name="Levasseur A."/>
            <person name="Lombard V."/>
            <person name="Morin E."/>
            <person name="Otillar R."/>
            <person name="Lindquist E.A."/>
            <person name="Sun H."/>
            <person name="LaButti K.M."/>
            <person name="Schmutz J."/>
            <person name="Jabbour D."/>
            <person name="Luo H."/>
            <person name="Baker S.E."/>
            <person name="Pisabarro A.G."/>
            <person name="Walton J.D."/>
            <person name="Blanchette R.A."/>
            <person name="Henrissat B."/>
            <person name="Martin F."/>
            <person name="Cullen D."/>
            <person name="Hibbett D.S."/>
            <person name="Grigoriev I.V."/>
        </authorList>
    </citation>
    <scope>NUCLEOTIDE SEQUENCE [LARGE SCALE GENOMIC DNA]</scope>
    <source>
        <strain evidence="3">FD-172 SS1</strain>
    </source>
</reference>
<dbReference type="STRING" id="930990.A0A067LVW6"/>
<accession>A0A067LVW6</accession>
<keyword evidence="1" id="KW-1133">Transmembrane helix</keyword>